<keyword evidence="4" id="KW-1003">Cell membrane</keyword>
<dbReference type="InterPro" id="IPR036097">
    <property type="entry name" value="HisK_dim/P_sf"/>
</dbReference>
<dbReference type="PROSITE" id="PS50109">
    <property type="entry name" value="HIS_KIN"/>
    <property type="match status" value="1"/>
</dbReference>
<dbReference type="PANTHER" id="PTHR45528:SF1">
    <property type="entry name" value="SENSOR HISTIDINE KINASE CPXA"/>
    <property type="match status" value="1"/>
</dbReference>
<keyword evidence="10" id="KW-0067">ATP-binding</keyword>
<evidence type="ECO:0000259" key="16">
    <source>
        <dbReference type="PROSITE" id="PS50885"/>
    </source>
</evidence>
<evidence type="ECO:0000256" key="9">
    <source>
        <dbReference type="ARBA" id="ARBA00022777"/>
    </source>
</evidence>
<keyword evidence="8" id="KW-0547">Nucleotide-binding</keyword>
<dbReference type="PROSITE" id="PS50885">
    <property type="entry name" value="HAMP"/>
    <property type="match status" value="1"/>
</dbReference>
<dbReference type="SMART" id="SM00388">
    <property type="entry name" value="HisKA"/>
    <property type="match status" value="1"/>
</dbReference>
<evidence type="ECO:0000256" key="11">
    <source>
        <dbReference type="ARBA" id="ARBA00022989"/>
    </source>
</evidence>
<name>A0A7G9GSC8_9FIRM</name>
<evidence type="ECO:0000256" key="13">
    <source>
        <dbReference type="ARBA" id="ARBA00023136"/>
    </source>
</evidence>
<dbReference type="KEGG" id="ehn:H9Q80_07150"/>
<dbReference type="InterPro" id="IPR005467">
    <property type="entry name" value="His_kinase_dom"/>
</dbReference>
<dbReference type="Proteomes" id="UP000515856">
    <property type="component" value="Chromosome"/>
</dbReference>
<dbReference type="GO" id="GO:0005886">
    <property type="term" value="C:plasma membrane"/>
    <property type="evidence" value="ECO:0007669"/>
    <property type="project" value="UniProtKB-SubCell"/>
</dbReference>
<dbReference type="RefSeq" id="WP_187426290.1">
    <property type="nucleotide sequence ID" value="NZ_CP060636.1"/>
</dbReference>
<evidence type="ECO:0000256" key="12">
    <source>
        <dbReference type="ARBA" id="ARBA00023012"/>
    </source>
</evidence>
<dbReference type="CDD" id="cd06225">
    <property type="entry name" value="HAMP"/>
    <property type="match status" value="1"/>
</dbReference>
<keyword evidence="18" id="KW-1185">Reference proteome</keyword>
<dbReference type="PANTHER" id="PTHR45528">
    <property type="entry name" value="SENSOR HISTIDINE KINASE CPXA"/>
    <property type="match status" value="1"/>
</dbReference>
<dbReference type="SUPFAM" id="SSF158472">
    <property type="entry name" value="HAMP domain-like"/>
    <property type="match status" value="1"/>
</dbReference>
<keyword evidence="11 14" id="KW-1133">Transmembrane helix</keyword>
<dbReference type="CDD" id="cd00082">
    <property type="entry name" value="HisKA"/>
    <property type="match status" value="1"/>
</dbReference>
<dbReference type="Pfam" id="PF00512">
    <property type="entry name" value="HisKA"/>
    <property type="match status" value="1"/>
</dbReference>
<dbReference type="Pfam" id="PF00672">
    <property type="entry name" value="HAMP"/>
    <property type="match status" value="1"/>
</dbReference>
<dbReference type="EMBL" id="CP060636">
    <property type="protein sequence ID" value="QNM13710.1"/>
    <property type="molecule type" value="Genomic_DNA"/>
</dbReference>
<feature type="transmembrane region" description="Helical" evidence="14">
    <location>
        <begin position="148"/>
        <end position="171"/>
    </location>
</feature>
<evidence type="ECO:0000256" key="5">
    <source>
        <dbReference type="ARBA" id="ARBA00022553"/>
    </source>
</evidence>
<evidence type="ECO:0000256" key="8">
    <source>
        <dbReference type="ARBA" id="ARBA00022741"/>
    </source>
</evidence>
<feature type="domain" description="Histidine kinase" evidence="15">
    <location>
        <begin position="239"/>
        <end position="435"/>
    </location>
</feature>
<dbReference type="InterPro" id="IPR036890">
    <property type="entry name" value="HATPase_C_sf"/>
</dbReference>
<evidence type="ECO:0000256" key="7">
    <source>
        <dbReference type="ARBA" id="ARBA00022692"/>
    </source>
</evidence>
<dbReference type="SUPFAM" id="SSF47384">
    <property type="entry name" value="Homodimeric domain of signal transducing histidine kinase"/>
    <property type="match status" value="1"/>
</dbReference>
<organism evidence="17 18">
    <name type="scientific">[Eubacterium] hominis</name>
    <dbReference type="NCBI Taxonomy" id="2764325"/>
    <lineage>
        <taxon>Bacteria</taxon>
        <taxon>Bacillati</taxon>
        <taxon>Bacillota</taxon>
        <taxon>Erysipelotrichia</taxon>
        <taxon>Erysipelotrichales</taxon>
        <taxon>Erysipelotrichaceae</taxon>
        <taxon>Amedibacillus</taxon>
    </lineage>
</organism>
<keyword evidence="5" id="KW-0597">Phosphoprotein</keyword>
<evidence type="ECO:0000313" key="17">
    <source>
        <dbReference type="EMBL" id="QNM13710.1"/>
    </source>
</evidence>
<dbReference type="Gene3D" id="3.30.565.10">
    <property type="entry name" value="Histidine kinase-like ATPase, C-terminal domain"/>
    <property type="match status" value="1"/>
</dbReference>
<feature type="transmembrane region" description="Helical" evidence="14">
    <location>
        <begin position="12"/>
        <end position="31"/>
    </location>
</feature>
<evidence type="ECO:0000313" key="18">
    <source>
        <dbReference type="Proteomes" id="UP000515856"/>
    </source>
</evidence>
<protein>
    <recommendedName>
        <fullName evidence="3">histidine kinase</fullName>
        <ecNumber evidence="3">2.7.13.3</ecNumber>
    </recommendedName>
</protein>
<evidence type="ECO:0000256" key="10">
    <source>
        <dbReference type="ARBA" id="ARBA00022840"/>
    </source>
</evidence>
<evidence type="ECO:0000256" key="2">
    <source>
        <dbReference type="ARBA" id="ARBA00004651"/>
    </source>
</evidence>
<dbReference type="InterPro" id="IPR003660">
    <property type="entry name" value="HAMP_dom"/>
</dbReference>
<accession>A0A7G9GSC8</accession>
<dbReference type="Gene3D" id="1.10.287.130">
    <property type="match status" value="1"/>
</dbReference>
<dbReference type="GO" id="GO:0005524">
    <property type="term" value="F:ATP binding"/>
    <property type="evidence" value="ECO:0007669"/>
    <property type="project" value="UniProtKB-KW"/>
</dbReference>
<dbReference type="Gene3D" id="6.10.340.10">
    <property type="match status" value="1"/>
</dbReference>
<dbReference type="SUPFAM" id="SSF55874">
    <property type="entry name" value="ATPase domain of HSP90 chaperone/DNA topoisomerase II/histidine kinase"/>
    <property type="match status" value="1"/>
</dbReference>
<evidence type="ECO:0000259" key="15">
    <source>
        <dbReference type="PROSITE" id="PS50109"/>
    </source>
</evidence>
<feature type="domain" description="HAMP" evidence="16">
    <location>
        <begin position="172"/>
        <end position="224"/>
    </location>
</feature>
<gene>
    <name evidence="17" type="ORF">H9Q80_07150</name>
</gene>
<evidence type="ECO:0000256" key="6">
    <source>
        <dbReference type="ARBA" id="ARBA00022679"/>
    </source>
</evidence>
<dbReference type="InterPro" id="IPR003661">
    <property type="entry name" value="HisK_dim/P_dom"/>
</dbReference>
<evidence type="ECO:0000256" key="3">
    <source>
        <dbReference type="ARBA" id="ARBA00012438"/>
    </source>
</evidence>
<evidence type="ECO:0000256" key="14">
    <source>
        <dbReference type="SAM" id="Phobius"/>
    </source>
</evidence>
<proteinExistence type="predicted"/>
<dbReference type="AlphaFoldDB" id="A0A7G9GSC8"/>
<dbReference type="SMART" id="SM00304">
    <property type="entry name" value="HAMP"/>
    <property type="match status" value="1"/>
</dbReference>
<keyword evidence="9 17" id="KW-0418">Kinase</keyword>
<keyword evidence="6" id="KW-0808">Transferase</keyword>
<keyword evidence="7 14" id="KW-0812">Transmembrane</keyword>
<evidence type="ECO:0000256" key="4">
    <source>
        <dbReference type="ARBA" id="ARBA00022475"/>
    </source>
</evidence>
<sequence length="435" mass="51021">MSKHMMKLSYKFLMVVVLSFLGSVLLFYILFANRYRAMDFYIANYTDLKSPAEQIDDMQKKITETRISRKDKKAILELMKQYPSLSMQLYSNDREYIADHILSDEGISINTRSVWVELYYPEEKDFQLKFYDGDCYLIVQSYQSMTFIMIYLFVSSTIALGLFFSITIHFVRKKMKYVQRLENEMKLIESGDLQHQIECVGNDEIGSLATQLDHLRVALKENMEKESEARKANEELITTMSHDLRTPLTSLMGYLDILEMKIYKNEADHDAYIEKCKQKAEQIKTMSDRLFTHFFVYAQDDDILLVDIPTQQIKETLSNCCLELMSSDFQVEETYCEEDGILQGDMGLIDRIFDNIFSNVIKYAQKEQVKVALFIEENKLHIQVKNQKKMNQFKEESTCIGTKSMDKMIRQMNGKIIINDEESTYCVECMIPLKK</sequence>
<keyword evidence="12" id="KW-0902">Two-component regulatory system</keyword>
<reference evidence="17 18" key="1">
    <citation type="submission" date="2020-08" db="EMBL/GenBank/DDBJ databases">
        <authorList>
            <person name="Liu C."/>
            <person name="Sun Q."/>
        </authorList>
    </citation>
    <scope>NUCLEOTIDE SEQUENCE [LARGE SCALE GENOMIC DNA]</scope>
    <source>
        <strain evidence="17 18">NSJ-61</strain>
    </source>
</reference>
<dbReference type="EC" id="2.7.13.3" evidence="3"/>
<comment type="subcellular location">
    <subcellularLocation>
        <location evidence="2">Cell membrane</location>
        <topology evidence="2">Multi-pass membrane protein</topology>
    </subcellularLocation>
</comment>
<dbReference type="InterPro" id="IPR050398">
    <property type="entry name" value="HssS/ArlS-like"/>
</dbReference>
<evidence type="ECO:0000256" key="1">
    <source>
        <dbReference type="ARBA" id="ARBA00000085"/>
    </source>
</evidence>
<comment type="catalytic activity">
    <reaction evidence="1">
        <text>ATP + protein L-histidine = ADP + protein N-phospho-L-histidine.</text>
        <dbReference type="EC" id="2.7.13.3"/>
    </reaction>
</comment>
<dbReference type="GO" id="GO:0000155">
    <property type="term" value="F:phosphorelay sensor kinase activity"/>
    <property type="evidence" value="ECO:0007669"/>
    <property type="project" value="InterPro"/>
</dbReference>
<keyword evidence="13 14" id="KW-0472">Membrane</keyword>